<dbReference type="PANTHER" id="PTHR31265">
    <property type="entry name" value="OS02G0527500 PROTEIN-RELATED"/>
    <property type="match status" value="1"/>
</dbReference>
<sequence length="389" mass="42923">MDPPLLLLSFLCLCITISNAADILHNPDFEIPPTNTSANSTSQFLLLTKSNTIPGWLFNGTVWYVSSGPNISLPGNGHAVQLGENGNINQTFRATDDYRQYILTFTLTARDDDCFNNATAVNVSVPERSRVFSLLGHFGKNQWETYAFYLGDWGSKRDSIKLEIIRVTTNTASNVTCWPIVDNFLITRHVMPRWYDGNILANGGFEIGPAFINNSSDGIILNEEPEIFNSLLQDWSIIGTIKYIDSNHYKVPEGRAAIELVSGSPSGIQIDLTLTVGSTYILEFMMGDANDSCVGDFIVYAQIGTTIENFTVQSNGTGSAQKQSMTFEAEFTRLTPISITSSNETRSSDNVLCGPVIDNIVFRPFASYAVKLKLYIEVSSLLLTLLILL</sequence>
<evidence type="ECO:0000259" key="7">
    <source>
        <dbReference type="Pfam" id="PF04862"/>
    </source>
</evidence>
<feature type="domain" description="DUF642" evidence="7">
    <location>
        <begin position="199"/>
        <end position="362"/>
    </location>
</feature>
<accession>A0A8S0SXV3</accession>
<evidence type="ECO:0000313" key="8">
    <source>
        <dbReference type="EMBL" id="CAA2997460.1"/>
    </source>
</evidence>
<evidence type="ECO:0000256" key="5">
    <source>
        <dbReference type="ARBA" id="ARBA00023180"/>
    </source>
</evidence>
<dbReference type="PANTHER" id="PTHR31265:SF28">
    <property type="entry name" value="EMB|CAB87702.1"/>
    <property type="match status" value="1"/>
</dbReference>
<comment type="subcellular location">
    <subcellularLocation>
        <location evidence="1">Cell envelope</location>
    </subcellularLocation>
    <subcellularLocation>
        <location evidence="2">Secreted</location>
    </subcellularLocation>
</comment>
<dbReference type="AlphaFoldDB" id="A0A8S0SXV3"/>
<name>A0A8S0SXV3_OLEEU</name>
<feature type="signal peptide" evidence="6">
    <location>
        <begin position="1"/>
        <end position="20"/>
    </location>
</feature>
<keyword evidence="9" id="KW-1185">Reference proteome</keyword>
<evidence type="ECO:0000313" key="9">
    <source>
        <dbReference type="Proteomes" id="UP000594638"/>
    </source>
</evidence>
<keyword evidence="3" id="KW-0964">Secreted</keyword>
<dbReference type="OrthoDB" id="1895088at2759"/>
<feature type="domain" description="DUF642" evidence="7">
    <location>
        <begin position="23"/>
        <end position="186"/>
    </location>
</feature>
<dbReference type="EMBL" id="CACTIH010005556">
    <property type="protein sequence ID" value="CAA2997460.1"/>
    <property type="molecule type" value="Genomic_DNA"/>
</dbReference>
<evidence type="ECO:0000256" key="3">
    <source>
        <dbReference type="ARBA" id="ARBA00022525"/>
    </source>
</evidence>
<gene>
    <name evidence="8" type="ORF">OLEA9_A002239</name>
</gene>
<dbReference type="GO" id="GO:0005576">
    <property type="term" value="C:extracellular region"/>
    <property type="evidence" value="ECO:0007669"/>
    <property type="project" value="UniProtKB-SubCell"/>
</dbReference>
<evidence type="ECO:0000256" key="4">
    <source>
        <dbReference type="ARBA" id="ARBA00022729"/>
    </source>
</evidence>
<keyword evidence="4 6" id="KW-0732">Signal</keyword>
<feature type="chain" id="PRO_5035758120" description="DUF642 domain-containing protein" evidence="6">
    <location>
        <begin position="21"/>
        <end position="389"/>
    </location>
</feature>
<proteinExistence type="predicted"/>
<dbReference type="InterPro" id="IPR006946">
    <property type="entry name" value="DGR2-like_dom"/>
</dbReference>
<evidence type="ECO:0000256" key="2">
    <source>
        <dbReference type="ARBA" id="ARBA00004613"/>
    </source>
</evidence>
<dbReference type="InterPro" id="IPR052437">
    <property type="entry name" value="Pectin_Meth_Modulator"/>
</dbReference>
<organism evidence="8 9">
    <name type="scientific">Olea europaea subsp. europaea</name>
    <dbReference type="NCBI Taxonomy" id="158383"/>
    <lineage>
        <taxon>Eukaryota</taxon>
        <taxon>Viridiplantae</taxon>
        <taxon>Streptophyta</taxon>
        <taxon>Embryophyta</taxon>
        <taxon>Tracheophyta</taxon>
        <taxon>Spermatophyta</taxon>
        <taxon>Magnoliopsida</taxon>
        <taxon>eudicotyledons</taxon>
        <taxon>Gunneridae</taxon>
        <taxon>Pentapetalae</taxon>
        <taxon>asterids</taxon>
        <taxon>lamiids</taxon>
        <taxon>Lamiales</taxon>
        <taxon>Oleaceae</taxon>
        <taxon>Oleeae</taxon>
        <taxon>Olea</taxon>
    </lineage>
</organism>
<reference evidence="8 9" key="1">
    <citation type="submission" date="2019-12" db="EMBL/GenBank/DDBJ databases">
        <authorList>
            <person name="Alioto T."/>
            <person name="Alioto T."/>
            <person name="Gomez Garrido J."/>
        </authorList>
    </citation>
    <scope>NUCLEOTIDE SEQUENCE [LARGE SCALE GENOMIC DNA]</scope>
</reference>
<dbReference type="Gramene" id="OE9A002239T1">
    <property type="protein sequence ID" value="OE9A002239C1"/>
    <property type="gene ID" value="OE9A002239"/>
</dbReference>
<evidence type="ECO:0000256" key="6">
    <source>
        <dbReference type="SAM" id="SignalP"/>
    </source>
</evidence>
<dbReference type="Gene3D" id="2.60.120.260">
    <property type="entry name" value="Galactose-binding domain-like"/>
    <property type="match status" value="1"/>
</dbReference>
<keyword evidence="5" id="KW-0325">Glycoprotein</keyword>
<evidence type="ECO:0000256" key="1">
    <source>
        <dbReference type="ARBA" id="ARBA00004196"/>
    </source>
</evidence>
<dbReference type="Proteomes" id="UP000594638">
    <property type="component" value="Unassembled WGS sequence"/>
</dbReference>
<comment type="caution">
    <text evidence="8">The sequence shown here is derived from an EMBL/GenBank/DDBJ whole genome shotgun (WGS) entry which is preliminary data.</text>
</comment>
<protein>
    <recommendedName>
        <fullName evidence="7">DUF642 domain-containing protein</fullName>
    </recommendedName>
</protein>
<dbReference type="Pfam" id="PF04862">
    <property type="entry name" value="DUF642"/>
    <property type="match status" value="2"/>
</dbReference>